<proteinExistence type="inferred from homology"/>
<dbReference type="PANTHER" id="PTHR30367">
    <property type="entry name" value="P-HYDROXYBENZOIC ACID EFFLUX PUMP SUBUNIT AAEA-RELATED"/>
    <property type="match status" value="1"/>
</dbReference>
<keyword evidence="2" id="KW-0175">Coiled coil</keyword>
<dbReference type="Gene3D" id="2.40.30.170">
    <property type="match status" value="1"/>
</dbReference>
<dbReference type="Pfam" id="PF25917">
    <property type="entry name" value="BSH_RND"/>
    <property type="match status" value="1"/>
</dbReference>
<dbReference type="PANTHER" id="PTHR30367:SF12">
    <property type="entry name" value="P-HYDROXYBENZOIC ACID EFFLUX PUMP SUBUNIT AAEA"/>
    <property type="match status" value="1"/>
</dbReference>
<dbReference type="STRING" id="393595.ABO_0017"/>
<feature type="coiled-coil region" evidence="2">
    <location>
        <begin position="142"/>
        <end position="197"/>
    </location>
</feature>
<comment type="similarity">
    <text evidence="1">Belongs to the membrane fusion protein (MFP) (TC 8.A.1) family.</text>
</comment>
<dbReference type="RefSeq" id="WP_011587315.1">
    <property type="nucleotide sequence ID" value="NC_008260.1"/>
</dbReference>
<dbReference type="KEGG" id="abo:ABO_0017"/>
<dbReference type="AlphaFoldDB" id="Q0VT14"/>
<dbReference type="SUPFAM" id="SSF111369">
    <property type="entry name" value="HlyD-like secretion proteins"/>
    <property type="match status" value="2"/>
</dbReference>
<dbReference type="Proteomes" id="UP000008871">
    <property type="component" value="Chromosome"/>
</dbReference>
<gene>
    <name evidence="5" type="ordered locus">ABO_0017</name>
</gene>
<evidence type="ECO:0000259" key="4">
    <source>
        <dbReference type="Pfam" id="PF25963"/>
    </source>
</evidence>
<accession>Q0VT14</accession>
<evidence type="ECO:0000256" key="2">
    <source>
        <dbReference type="SAM" id="Coils"/>
    </source>
</evidence>
<protein>
    <submittedName>
        <fullName evidence="5">Secretion protein HlyD family</fullName>
    </submittedName>
</protein>
<organism evidence="5 6">
    <name type="scientific">Alcanivorax borkumensis (strain ATCC 700651 / DSM 11573 / NCIMB 13689 / SK2)</name>
    <dbReference type="NCBI Taxonomy" id="393595"/>
    <lineage>
        <taxon>Bacteria</taxon>
        <taxon>Pseudomonadati</taxon>
        <taxon>Pseudomonadota</taxon>
        <taxon>Gammaproteobacteria</taxon>
        <taxon>Oceanospirillales</taxon>
        <taxon>Alcanivoracaceae</taxon>
        <taxon>Alcanivorax</taxon>
    </lineage>
</organism>
<name>Q0VT14_ALCBS</name>
<evidence type="ECO:0000313" key="6">
    <source>
        <dbReference type="Proteomes" id="UP000008871"/>
    </source>
</evidence>
<feature type="domain" description="Multidrug resistance protein MdtA-like barrel-sandwich hybrid" evidence="3">
    <location>
        <begin position="44"/>
        <end position="225"/>
    </location>
</feature>
<dbReference type="InterPro" id="IPR058634">
    <property type="entry name" value="AaeA-lik-b-barrel"/>
</dbReference>
<feature type="domain" description="p-hydroxybenzoic acid efflux pump subunit AaeA-like beta-barrel" evidence="4">
    <location>
        <begin position="230"/>
        <end position="326"/>
    </location>
</feature>
<dbReference type="Pfam" id="PF25963">
    <property type="entry name" value="Beta-barrel_AAEA"/>
    <property type="match status" value="1"/>
</dbReference>
<reference evidence="5 6" key="1">
    <citation type="journal article" date="2006" name="Nat. Biotechnol.">
        <title>Genome sequence of the ubiquitous hydrocarbon-degrading marine bacterium Alcanivorax borkumensis.</title>
        <authorList>
            <person name="Schneiker S."/>
            <person name="Martins dos Santos V.A.P."/>
            <person name="Bartels D."/>
            <person name="Bekel T."/>
            <person name="Brecht M."/>
            <person name="Buhrmester J."/>
            <person name="Chernikova T.N."/>
            <person name="Denaro R."/>
            <person name="Ferrer M."/>
            <person name="Gertler C."/>
            <person name="Goesmann A."/>
            <person name="Golyshina O.V."/>
            <person name="Kaminski F."/>
            <person name="Khachane A.N."/>
            <person name="Lang S."/>
            <person name="Linke B."/>
            <person name="McHardy A.C."/>
            <person name="Meyer F."/>
            <person name="Nechitaylo T."/>
            <person name="Puehler A."/>
            <person name="Regenhardt D."/>
            <person name="Rupp O."/>
            <person name="Sabirova J.S."/>
            <person name="Selbitschka W."/>
            <person name="Yakimov M.M."/>
            <person name="Timmis K.N."/>
            <person name="Vorhoelter F.-J."/>
            <person name="Weidner S."/>
            <person name="Kaiser O."/>
            <person name="Golyshin P.N."/>
        </authorList>
    </citation>
    <scope>NUCLEOTIDE SEQUENCE [LARGE SCALE GENOMIC DNA]</scope>
    <source>
        <strain evidence="6">ATCC 700651 / DSM 11573 / NCIMB 13689 / SK2</strain>
    </source>
</reference>
<keyword evidence="6" id="KW-1185">Reference proteome</keyword>
<dbReference type="EMBL" id="AM286690">
    <property type="protein sequence ID" value="CAL15465.1"/>
    <property type="molecule type" value="Genomic_DNA"/>
</dbReference>
<dbReference type="Gene3D" id="1.10.287.470">
    <property type="entry name" value="Helix hairpin bin"/>
    <property type="match status" value="1"/>
</dbReference>
<dbReference type="Gene3D" id="2.40.50.100">
    <property type="match status" value="1"/>
</dbReference>
<dbReference type="eggNOG" id="COG1566">
    <property type="taxonomic scope" value="Bacteria"/>
</dbReference>
<sequence length="329" mass="35731">MKTQSLIRASVTLLTVALASLLAWALWQHYMYSPWTRDGRVRARVVQVAPDVSGLVTEVPVADNQAVQRGDLLFVIDRSRYQNALLQAQADQQAAEAAARAAGADIRAAQASAAKARAEFAMRQAESRRRDRIAQAVSREVRDNAHSSAEAAEAQLQAAQASHQRATAGQQQLLARLQQANAALALAQLNLERTEVRAPVDGYVTNLALYPGDYAHAGQARMALIDRHDFWVYGYFEETKLPNVHVGDPVQVRLLSGIRANGKVHSIAHGIADRDNPTGADLLADVNPTFNWVRLAQRVPVRVSIDADSLPENTVLAAGMTATLTLNPS</sequence>
<evidence type="ECO:0000313" key="5">
    <source>
        <dbReference type="EMBL" id="CAL15465.1"/>
    </source>
</evidence>
<evidence type="ECO:0000259" key="3">
    <source>
        <dbReference type="Pfam" id="PF25917"/>
    </source>
</evidence>
<dbReference type="InterPro" id="IPR058625">
    <property type="entry name" value="MdtA-like_BSH"/>
</dbReference>
<dbReference type="InterPro" id="IPR050393">
    <property type="entry name" value="MFP_Efflux_Pump"/>
</dbReference>
<evidence type="ECO:0000256" key="1">
    <source>
        <dbReference type="ARBA" id="ARBA00009477"/>
    </source>
</evidence>
<dbReference type="HOGENOM" id="CLU_018816_15_2_6"/>
<dbReference type="OrthoDB" id="9811754at2"/>